<dbReference type="EMBL" id="CH964232">
    <property type="protein sequence ID" value="EDW80602.2"/>
    <property type="molecule type" value="Genomic_DNA"/>
</dbReference>
<organism evidence="3 4">
    <name type="scientific">Drosophila willistoni</name>
    <name type="common">Fruit fly</name>
    <dbReference type="NCBI Taxonomy" id="7260"/>
    <lineage>
        <taxon>Eukaryota</taxon>
        <taxon>Metazoa</taxon>
        <taxon>Ecdysozoa</taxon>
        <taxon>Arthropoda</taxon>
        <taxon>Hexapoda</taxon>
        <taxon>Insecta</taxon>
        <taxon>Pterygota</taxon>
        <taxon>Neoptera</taxon>
        <taxon>Endopterygota</taxon>
        <taxon>Diptera</taxon>
        <taxon>Brachycera</taxon>
        <taxon>Muscomorpha</taxon>
        <taxon>Ephydroidea</taxon>
        <taxon>Drosophilidae</taxon>
        <taxon>Drosophila</taxon>
        <taxon>Sophophora</taxon>
    </lineage>
</organism>
<feature type="compositionally biased region" description="Basic and acidic residues" evidence="1">
    <location>
        <begin position="180"/>
        <end position="193"/>
    </location>
</feature>
<keyword evidence="2" id="KW-0812">Transmembrane</keyword>
<accession>B4N9N7</accession>
<dbReference type="InParanoid" id="B4N9N7"/>
<keyword evidence="4" id="KW-1185">Reference proteome</keyword>
<name>B4N9N7_DROWI</name>
<dbReference type="AlphaFoldDB" id="B4N9N7"/>
<evidence type="ECO:0000313" key="4">
    <source>
        <dbReference type="Proteomes" id="UP000007798"/>
    </source>
</evidence>
<evidence type="ECO:0000313" key="3">
    <source>
        <dbReference type="EMBL" id="EDW80602.2"/>
    </source>
</evidence>
<dbReference type="eggNOG" id="ENOG502TAUJ">
    <property type="taxonomic scope" value="Eukaryota"/>
</dbReference>
<gene>
    <name evidence="3" type="primary">Dwil\GK11617</name>
    <name evidence="3" type="ORF">Dwil_GK11617</name>
</gene>
<dbReference type="STRING" id="7260.B4N9N7"/>
<keyword evidence="2" id="KW-0472">Membrane</keyword>
<evidence type="ECO:0000256" key="1">
    <source>
        <dbReference type="SAM" id="MobiDB-lite"/>
    </source>
</evidence>
<reference evidence="3 4" key="1">
    <citation type="journal article" date="2007" name="Nature">
        <title>Evolution of genes and genomes on the Drosophila phylogeny.</title>
        <authorList>
            <consortium name="Drosophila 12 Genomes Consortium"/>
            <person name="Clark A.G."/>
            <person name="Eisen M.B."/>
            <person name="Smith D.R."/>
            <person name="Bergman C.M."/>
            <person name="Oliver B."/>
            <person name="Markow T.A."/>
            <person name="Kaufman T.C."/>
            <person name="Kellis M."/>
            <person name="Gelbart W."/>
            <person name="Iyer V.N."/>
            <person name="Pollard D.A."/>
            <person name="Sackton T.B."/>
            <person name="Larracuente A.M."/>
            <person name="Singh N.D."/>
            <person name="Abad J.P."/>
            <person name="Abt D.N."/>
            <person name="Adryan B."/>
            <person name="Aguade M."/>
            <person name="Akashi H."/>
            <person name="Anderson W.W."/>
            <person name="Aquadro C.F."/>
            <person name="Ardell D.H."/>
            <person name="Arguello R."/>
            <person name="Artieri C.G."/>
            <person name="Barbash D.A."/>
            <person name="Barker D."/>
            <person name="Barsanti P."/>
            <person name="Batterham P."/>
            <person name="Batzoglou S."/>
            <person name="Begun D."/>
            <person name="Bhutkar A."/>
            <person name="Blanco E."/>
            <person name="Bosak S.A."/>
            <person name="Bradley R.K."/>
            <person name="Brand A.D."/>
            <person name="Brent M.R."/>
            <person name="Brooks A.N."/>
            <person name="Brown R.H."/>
            <person name="Butlin R.K."/>
            <person name="Caggese C."/>
            <person name="Calvi B.R."/>
            <person name="Bernardo de Carvalho A."/>
            <person name="Caspi A."/>
            <person name="Castrezana S."/>
            <person name="Celniker S.E."/>
            <person name="Chang J.L."/>
            <person name="Chapple C."/>
            <person name="Chatterji S."/>
            <person name="Chinwalla A."/>
            <person name="Civetta A."/>
            <person name="Clifton S.W."/>
            <person name="Comeron J.M."/>
            <person name="Costello J.C."/>
            <person name="Coyne J.A."/>
            <person name="Daub J."/>
            <person name="David R.G."/>
            <person name="Delcher A.L."/>
            <person name="Delehaunty K."/>
            <person name="Do C.B."/>
            <person name="Ebling H."/>
            <person name="Edwards K."/>
            <person name="Eickbush T."/>
            <person name="Evans J.D."/>
            <person name="Filipski A."/>
            <person name="Findeiss S."/>
            <person name="Freyhult E."/>
            <person name="Fulton L."/>
            <person name="Fulton R."/>
            <person name="Garcia A.C."/>
            <person name="Gardiner A."/>
            <person name="Garfield D.A."/>
            <person name="Garvin B.E."/>
            <person name="Gibson G."/>
            <person name="Gilbert D."/>
            <person name="Gnerre S."/>
            <person name="Godfrey J."/>
            <person name="Good R."/>
            <person name="Gotea V."/>
            <person name="Gravely B."/>
            <person name="Greenberg A.J."/>
            <person name="Griffiths-Jones S."/>
            <person name="Gross S."/>
            <person name="Guigo R."/>
            <person name="Gustafson E.A."/>
            <person name="Haerty W."/>
            <person name="Hahn M.W."/>
            <person name="Halligan D.L."/>
            <person name="Halpern A.L."/>
            <person name="Halter G.M."/>
            <person name="Han M.V."/>
            <person name="Heger A."/>
            <person name="Hillier L."/>
            <person name="Hinrichs A.S."/>
            <person name="Holmes I."/>
            <person name="Hoskins R.A."/>
            <person name="Hubisz M.J."/>
            <person name="Hultmark D."/>
            <person name="Huntley M.A."/>
            <person name="Jaffe D.B."/>
            <person name="Jagadeeshan S."/>
            <person name="Jeck W.R."/>
            <person name="Johnson J."/>
            <person name="Jones C.D."/>
            <person name="Jordan W.C."/>
            <person name="Karpen G.H."/>
            <person name="Kataoka E."/>
            <person name="Keightley P.D."/>
            <person name="Kheradpour P."/>
            <person name="Kirkness E.F."/>
            <person name="Koerich L.B."/>
            <person name="Kristiansen K."/>
            <person name="Kudrna D."/>
            <person name="Kulathinal R.J."/>
            <person name="Kumar S."/>
            <person name="Kwok R."/>
            <person name="Lander E."/>
            <person name="Langley C.H."/>
            <person name="Lapoint R."/>
            <person name="Lazzaro B.P."/>
            <person name="Lee S.J."/>
            <person name="Levesque L."/>
            <person name="Li R."/>
            <person name="Lin C.F."/>
            <person name="Lin M.F."/>
            <person name="Lindblad-Toh K."/>
            <person name="Llopart A."/>
            <person name="Long M."/>
            <person name="Low L."/>
            <person name="Lozovsky E."/>
            <person name="Lu J."/>
            <person name="Luo M."/>
            <person name="Machado C.A."/>
            <person name="Makalowski W."/>
            <person name="Marzo M."/>
            <person name="Matsuda M."/>
            <person name="Matzkin L."/>
            <person name="McAllister B."/>
            <person name="McBride C.S."/>
            <person name="McKernan B."/>
            <person name="McKernan K."/>
            <person name="Mendez-Lago M."/>
            <person name="Minx P."/>
            <person name="Mollenhauer M.U."/>
            <person name="Montooth K."/>
            <person name="Mount S.M."/>
            <person name="Mu X."/>
            <person name="Myers E."/>
            <person name="Negre B."/>
            <person name="Newfeld S."/>
            <person name="Nielsen R."/>
            <person name="Noor M.A."/>
            <person name="O'Grady P."/>
            <person name="Pachter L."/>
            <person name="Papaceit M."/>
            <person name="Parisi M.J."/>
            <person name="Parisi M."/>
            <person name="Parts L."/>
            <person name="Pedersen J.S."/>
            <person name="Pesole G."/>
            <person name="Phillippy A.M."/>
            <person name="Ponting C.P."/>
            <person name="Pop M."/>
            <person name="Porcelli D."/>
            <person name="Powell J.R."/>
            <person name="Prohaska S."/>
            <person name="Pruitt K."/>
            <person name="Puig M."/>
            <person name="Quesneville H."/>
            <person name="Ram K.R."/>
            <person name="Rand D."/>
            <person name="Rasmussen M.D."/>
            <person name="Reed L.K."/>
            <person name="Reenan R."/>
            <person name="Reily A."/>
            <person name="Remington K.A."/>
            <person name="Rieger T.T."/>
            <person name="Ritchie M.G."/>
            <person name="Robin C."/>
            <person name="Rogers Y.H."/>
            <person name="Rohde C."/>
            <person name="Rozas J."/>
            <person name="Rubenfield M.J."/>
            <person name="Ruiz A."/>
            <person name="Russo S."/>
            <person name="Salzberg S.L."/>
            <person name="Sanchez-Gracia A."/>
            <person name="Saranga D.J."/>
            <person name="Sato H."/>
            <person name="Schaeffer S.W."/>
            <person name="Schatz M.C."/>
            <person name="Schlenke T."/>
            <person name="Schwartz R."/>
            <person name="Segarra C."/>
            <person name="Singh R.S."/>
            <person name="Sirot L."/>
            <person name="Sirota M."/>
            <person name="Sisneros N.B."/>
            <person name="Smith C.D."/>
            <person name="Smith T.F."/>
            <person name="Spieth J."/>
            <person name="Stage D.E."/>
            <person name="Stark A."/>
            <person name="Stephan W."/>
            <person name="Strausberg R.L."/>
            <person name="Strempel S."/>
            <person name="Sturgill D."/>
            <person name="Sutton G."/>
            <person name="Sutton G.G."/>
            <person name="Tao W."/>
            <person name="Teichmann S."/>
            <person name="Tobari Y.N."/>
            <person name="Tomimura Y."/>
            <person name="Tsolas J.M."/>
            <person name="Valente V.L."/>
            <person name="Venter E."/>
            <person name="Venter J.C."/>
            <person name="Vicario S."/>
            <person name="Vieira F.G."/>
            <person name="Vilella A.J."/>
            <person name="Villasante A."/>
            <person name="Walenz B."/>
            <person name="Wang J."/>
            <person name="Wasserman M."/>
            <person name="Watts T."/>
            <person name="Wilson D."/>
            <person name="Wilson R.K."/>
            <person name="Wing R.A."/>
            <person name="Wolfner M.F."/>
            <person name="Wong A."/>
            <person name="Wong G.K."/>
            <person name="Wu C.I."/>
            <person name="Wu G."/>
            <person name="Yamamoto D."/>
            <person name="Yang H.P."/>
            <person name="Yang S.P."/>
            <person name="Yorke J.A."/>
            <person name="Yoshida K."/>
            <person name="Zdobnov E."/>
            <person name="Zhang P."/>
            <person name="Zhang Y."/>
            <person name="Zimin A.V."/>
            <person name="Baldwin J."/>
            <person name="Abdouelleil A."/>
            <person name="Abdulkadir J."/>
            <person name="Abebe A."/>
            <person name="Abera B."/>
            <person name="Abreu J."/>
            <person name="Acer S.C."/>
            <person name="Aftuck L."/>
            <person name="Alexander A."/>
            <person name="An P."/>
            <person name="Anderson E."/>
            <person name="Anderson S."/>
            <person name="Arachi H."/>
            <person name="Azer M."/>
            <person name="Bachantsang P."/>
            <person name="Barry A."/>
            <person name="Bayul T."/>
            <person name="Berlin A."/>
            <person name="Bessette D."/>
            <person name="Bloom T."/>
            <person name="Blye J."/>
            <person name="Boguslavskiy L."/>
            <person name="Bonnet C."/>
            <person name="Boukhgalter B."/>
            <person name="Bourzgui I."/>
            <person name="Brown A."/>
            <person name="Cahill P."/>
            <person name="Channer S."/>
            <person name="Cheshatsang Y."/>
            <person name="Chuda L."/>
            <person name="Citroen M."/>
            <person name="Collymore A."/>
            <person name="Cooke P."/>
            <person name="Costello M."/>
            <person name="D'Aco K."/>
            <person name="Daza R."/>
            <person name="De Haan G."/>
            <person name="DeGray S."/>
            <person name="DeMaso C."/>
            <person name="Dhargay N."/>
            <person name="Dooley K."/>
            <person name="Dooley E."/>
            <person name="Doricent M."/>
            <person name="Dorje P."/>
            <person name="Dorjee K."/>
            <person name="Dupes A."/>
            <person name="Elong R."/>
            <person name="Falk J."/>
            <person name="Farina A."/>
            <person name="Faro S."/>
            <person name="Ferguson D."/>
            <person name="Fisher S."/>
            <person name="Foley C.D."/>
            <person name="Franke A."/>
            <person name="Friedrich D."/>
            <person name="Gadbois L."/>
            <person name="Gearin G."/>
            <person name="Gearin C.R."/>
            <person name="Giannoukos G."/>
            <person name="Goode T."/>
            <person name="Graham J."/>
            <person name="Grandbois E."/>
            <person name="Grewal S."/>
            <person name="Gyaltsen K."/>
            <person name="Hafez N."/>
            <person name="Hagos B."/>
            <person name="Hall J."/>
            <person name="Henson C."/>
            <person name="Hollinger A."/>
            <person name="Honan T."/>
            <person name="Huard M.D."/>
            <person name="Hughes L."/>
            <person name="Hurhula B."/>
            <person name="Husby M.E."/>
            <person name="Kamat A."/>
            <person name="Kanga B."/>
            <person name="Kashin S."/>
            <person name="Khazanovich D."/>
            <person name="Kisner P."/>
            <person name="Lance K."/>
            <person name="Lara M."/>
            <person name="Lee W."/>
            <person name="Lennon N."/>
            <person name="Letendre F."/>
            <person name="LeVine R."/>
            <person name="Lipovsky A."/>
            <person name="Liu X."/>
            <person name="Liu J."/>
            <person name="Liu S."/>
            <person name="Lokyitsang T."/>
            <person name="Lokyitsang Y."/>
            <person name="Lubonja R."/>
            <person name="Lui A."/>
            <person name="MacDonald P."/>
            <person name="Magnisalis V."/>
            <person name="Maru K."/>
            <person name="Matthews C."/>
            <person name="McCusker W."/>
            <person name="McDonough S."/>
            <person name="Mehta T."/>
            <person name="Meldrim J."/>
            <person name="Meneus L."/>
            <person name="Mihai O."/>
            <person name="Mihalev A."/>
            <person name="Mihova T."/>
            <person name="Mittelman R."/>
            <person name="Mlenga V."/>
            <person name="Montmayeur A."/>
            <person name="Mulrain L."/>
            <person name="Navidi A."/>
            <person name="Naylor J."/>
            <person name="Negash T."/>
            <person name="Nguyen T."/>
            <person name="Nguyen N."/>
            <person name="Nicol R."/>
            <person name="Norbu C."/>
            <person name="Norbu N."/>
            <person name="Novod N."/>
            <person name="O'Neill B."/>
            <person name="Osman S."/>
            <person name="Markiewicz E."/>
            <person name="Oyono O.L."/>
            <person name="Patti C."/>
            <person name="Phunkhang P."/>
            <person name="Pierre F."/>
            <person name="Priest M."/>
            <person name="Raghuraman S."/>
            <person name="Rege F."/>
            <person name="Reyes R."/>
            <person name="Rise C."/>
            <person name="Rogov P."/>
            <person name="Ross K."/>
            <person name="Ryan E."/>
            <person name="Settipalli S."/>
            <person name="Shea T."/>
            <person name="Sherpa N."/>
            <person name="Shi L."/>
            <person name="Shih D."/>
            <person name="Sparrow T."/>
            <person name="Spaulding J."/>
            <person name="Stalker J."/>
            <person name="Stange-Thomann N."/>
            <person name="Stavropoulos S."/>
            <person name="Stone C."/>
            <person name="Strader C."/>
            <person name="Tesfaye S."/>
            <person name="Thomson T."/>
            <person name="Thoulutsang Y."/>
            <person name="Thoulutsang D."/>
            <person name="Topham K."/>
            <person name="Topping I."/>
            <person name="Tsamla T."/>
            <person name="Vassiliev H."/>
            <person name="Vo A."/>
            <person name="Wangchuk T."/>
            <person name="Wangdi T."/>
            <person name="Weiand M."/>
            <person name="Wilkinson J."/>
            <person name="Wilson A."/>
            <person name="Yadav S."/>
            <person name="Young G."/>
            <person name="Yu Q."/>
            <person name="Zembek L."/>
            <person name="Zhong D."/>
            <person name="Zimmer A."/>
            <person name="Zwirko Z."/>
            <person name="Jaffe D.B."/>
            <person name="Alvarez P."/>
            <person name="Brockman W."/>
            <person name="Butler J."/>
            <person name="Chin C."/>
            <person name="Gnerre S."/>
            <person name="Grabherr M."/>
            <person name="Kleber M."/>
            <person name="Mauceli E."/>
            <person name="MacCallum I."/>
        </authorList>
    </citation>
    <scope>NUCLEOTIDE SEQUENCE [LARGE SCALE GENOMIC DNA]</scope>
    <source>
        <strain evidence="4">Tucson 14030-0811.24</strain>
    </source>
</reference>
<sequence length="392" mass="44065">MAPPIVGQSHGSSLIINALMWLPILLFITMSSWSQPVASQQFPPYPLTLPPLPLVLPVEHGKSNYHEPATEALSGLAGYERNYYDGAGDDYTRTSYGNYAQNIQTHGTTANGFVPYPSSRFSLPTESQEPATYYHNFAYQPREQPISNYREDRERQLLPLQARQATSDDEVQTRHKQHQRTAEPVKRQQEELPPRGATTAAKQQQQQHQDQQSLYSHSEVHIANAHSPPQLPPITTSIHHTPSSSKALAGLPLAKHIEITKHVPITHYQKQHVPYKQAIQIQVPRTVINTIPKPMAIKIPISKTVAVPQLQEVKIPIEKIKPVPVERPMPFVVERRVPYRVEKPVATPFYYPYPVKVPIVRTIVHKQRPAHYTSGIIGGGIGWSTNSNQLLG</sequence>
<dbReference type="HOGENOM" id="CLU_593500_0_0_1"/>
<feature type="compositionally biased region" description="Low complexity" evidence="1">
    <location>
        <begin position="233"/>
        <end position="245"/>
    </location>
</feature>
<feature type="transmembrane region" description="Helical" evidence="2">
    <location>
        <begin position="12"/>
        <end position="33"/>
    </location>
</feature>
<protein>
    <submittedName>
        <fullName evidence="3">Uncharacterized protein</fullName>
    </submittedName>
</protein>
<dbReference type="OrthoDB" id="371494at2759"/>
<feature type="region of interest" description="Disordered" evidence="1">
    <location>
        <begin position="161"/>
        <end position="245"/>
    </location>
</feature>
<evidence type="ECO:0000256" key="2">
    <source>
        <dbReference type="SAM" id="Phobius"/>
    </source>
</evidence>
<proteinExistence type="predicted"/>
<keyword evidence="2" id="KW-1133">Transmembrane helix</keyword>
<dbReference type="Proteomes" id="UP000007798">
    <property type="component" value="Unassembled WGS sequence"/>
</dbReference>
<feature type="compositionally biased region" description="Low complexity" evidence="1">
    <location>
        <begin position="203"/>
        <end position="212"/>
    </location>
</feature>